<evidence type="ECO:0000256" key="6">
    <source>
        <dbReference type="SAM" id="Phobius"/>
    </source>
</evidence>
<feature type="transmembrane region" description="Helical" evidence="6">
    <location>
        <begin position="264"/>
        <end position="284"/>
    </location>
</feature>
<dbReference type="OrthoDB" id="512288at2759"/>
<dbReference type="PANTHER" id="PTHR43243:SF41">
    <property type="entry name" value="CATIONIC AMINO ACID TRANSPORTER 7, CHLOROPLASTIC"/>
    <property type="match status" value="1"/>
</dbReference>
<dbReference type="AlphaFoldDB" id="A0A8S1J1Q4"/>
<dbReference type="GO" id="GO:0015171">
    <property type="term" value="F:amino acid transmembrane transporter activity"/>
    <property type="evidence" value="ECO:0007669"/>
    <property type="project" value="TreeGrafter"/>
</dbReference>
<dbReference type="Proteomes" id="UP000708148">
    <property type="component" value="Unassembled WGS sequence"/>
</dbReference>
<protein>
    <recommendedName>
        <fullName evidence="7">Cationic amino acid transporter C-terminal domain-containing protein</fullName>
    </recommendedName>
</protein>
<organism evidence="8 9">
    <name type="scientific">Ostreobium quekettii</name>
    <dbReference type="NCBI Taxonomy" id="121088"/>
    <lineage>
        <taxon>Eukaryota</taxon>
        <taxon>Viridiplantae</taxon>
        <taxon>Chlorophyta</taxon>
        <taxon>core chlorophytes</taxon>
        <taxon>Ulvophyceae</taxon>
        <taxon>TCBD clade</taxon>
        <taxon>Bryopsidales</taxon>
        <taxon>Ostreobineae</taxon>
        <taxon>Ostreobiaceae</taxon>
        <taxon>Ostreobium</taxon>
    </lineage>
</organism>
<reference evidence="8" key="1">
    <citation type="submission" date="2020-12" db="EMBL/GenBank/DDBJ databases">
        <authorList>
            <person name="Iha C."/>
        </authorList>
    </citation>
    <scope>NUCLEOTIDE SEQUENCE</scope>
</reference>
<dbReference type="PANTHER" id="PTHR43243">
    <property type="entry name" value="INNER MEMBRANE TRANSPORTER YGJI-RELATED"/>
    <property type="match status" value="1"/>
</dbReference>
<dbReference type="Pfam" id="PF13520">
    <property type="entry name" value="AA_permease_2"/>
    <property type="match status" value="1"/>
</dbReference>
<dbReference type="GO" id="GO:0005886">
    <property type="term" value="C:plasma membrane"/>
    <property type="evidence" value="ECO:0007669"/>
    <property type="project" value="TreeGrafter"/>
</dbReference>
<evidence type="ECO:0000256" key="1">
    <source>
        <dbReference type="ARBA" id="ARBA00004141"/>
    </source>
</evidence>
<feature type="domain" description="Cationic amino acid transporter C-terminal" evidence="7">
    <location>
        <begin position="293"/>
        <end position="343"/>
    </location>
</feature>
<gene>
    <name evidence="8" type="ORF">OSTQU699_LOCUS5163</name>
</gene>
<comment type="caution">
    <text evidence="8">The sequence shown here is derived from an EMBL/GenBank/DDBJ whole genome shotgun (WGS) entry which is preliminary data.</text>
</comment>
<evidence type="ECO:0000256" key="2">
    <source>
        <dbReference type="ARBA" id="ARBA00008572"/>
    </source>
</evidence>
<dbReference type="InterPro" id="IPR029485">
    <property type="entry name" value="CAT_C"/>
</dbReference>
<evidence type="ECO:0000256" key="4">
    <source>
        <dbReference type="ARBA" id="ARBA00022989"/>
    </source>
</evidence>
<feature type="transmembrane region" description="Helical" evidence="6">
    <location>
        <begin position="52"/>
        <end position="72"/>
    </location>
</feature>
<dbReference type="EMBL" id="CAJHUC010001115">
    <property type="protein sequence ID" value="CAD7699804.1"/>
    <property type="molecule type" value="Genomic_DNA"/>
</dbReference>
<evidence type="ECO:0000256" key="5">
    <source>
        <dbReference type="ARBA" id="ARBA00023136"/>
    </source>
</evidence>
<comment type="similarity">
    <text evidence="2">Belongs to the amino acid-polyamine-organocation (APC) superfamily. Cationic amino acid transporter (CAT) (TC 2.A.3.3) family.</text>
</comment>
<evidence type="ECO:0000313" key="8">
    <source>
        <dbReference type="EMBL" id="CAD7699804.1"/>
    </source>
</evidence>
<feature type="transmembrane region" description="Helical" evidence="6">
    <location>
        <begin position="84"/>
        <end position="107"/>
    </location>
</feature>
<comment type="subcellular location">
    <subcellularLocation>
        <location evidence="1">Membrane</location>
        <topology evidence="1">Multi-pass membrane protein</topology>
    </subcellularLocation>
</comment>
<feature type="transmembrane region" description="Helical" evidence="6">
    <location>
        <begin position="237"/>
        <end position="258"/>
    </location>
</feature>
<feature type="transmembrane region" description="Helical" evidence="6">
    <location>
        <begin position="12"/>
        <end position="32"/>
    </location>
</feature>
<keyword evidence="9" id="KW-1185">Reference proteome</keyword>
<keyword evidence="5 6" id="KW-0472">Membrane</keyword>
<proteinExistence type="inferred from homology"/>
<evidence type="ECO:0000259" key="7">
    <source>
        <dbReference type="Pfam" id="PF13906"/>
    </source>
</evidence>
<feature type="transmembrane region" description="Helical" evidence="6">
    <location>
        <begin position="127"/>
        <end position="149"/>
    </location>
</feature>
<dbReference type="Pfam" id="PF13906">
    <property type="entry name" value="AA_permease_C"/>
    <property type="match status" value="1"/>
</dbReference>
<dbReference type="Gene3D" id="1.20.1740.10">
    <property type="entry name" value="Amino acid/polyamine transporter I"/>
    <property type="match status" value="1"/>
</dbReference>
<dbReference type="PIRSF" id="PIRSF006060">
    <property type="entry name" value="AA_transporter"/>
    <property type="match status" value="1"/>
</dbReference>
<accession>A0A8S1J1Q4</accession>
<keyword evidence="4 6" id="KW-1133">Transmembrane helix</keyword>
<feature type="transmembrane region" description="Helical" evidence="6">
    <location>
        <begin position="320"/>
        <end position="338"/>
    </location>
</feature>
<dbReference type="InterPro" id="IPR002293">
    <property type="entry name" value="AA/rel_permease1"/>
</dbReference>
<sequence>MLAFSTKESSKFNIVVTAINLATILIVLLAAFPHVDSSNYEPFAPKGLTGLFNAAAVVFFSYIGFDTVATTAEEVKNPKLDLPIGIVGSLGVCSVLYSLMCLAITGLEKYSKIDINAPFSEAFRDIGIGWVGRIVSVGAVAGIVTSLLVNLMGQARIYMVLGREELIPSWIARIDPQRSTPLRATMVTMCTAGSLALFLDIEILSSLVSMGTLFALGLVSLAVIVRRYHRSGDAETFWPVAVRVGVLLFGAFFQGLAFELKWHPVANAIFLVVWLVGTLSLTRLSVAYEPLSFSVPLKPLTPSLGVLFTLHLMFSLGRGAYLLFGSLQVVGAVGYVLYGMHRSQGDGPVGEVRMSKLPSSEDWRGARSERDDRKLMAGFAGTSDEAVMPGEWDVHVGRPKPGVRL</sequence>
<keyword evidence="3 6" id="KW-0812">Transmembrane</keyword>
<name>A0A8S1J1Q4_9CHLO</name>
<evidence type="ECO:0000256" key="3">
    <source>
        <dbReference type="ARBA" id="ARBA00022692"/>
    </source>
</evidence>
<evidence type="ECO:0000313" key="9">
    <source>
        <dbReference type="Proteomes" id="UP000708148"/>
    </source>
</evidence>
<feature type="transmembrane region" description="Helical" evidence="6">
    <location>
        <begin position="207"/>
        <end position="225"/>
    </location>
</feature>